<dbReference type="InterPro" id="IPR013783">
    <property type="entry name" value="Ig-like_fold"/>
</dbReference>
<comment type="similarity">
    <text evidence="1">Belongs to the filamin family.</text>
</comment>
<feature type="repeat" description="Filamin" evidence="3">
    <location>
        <begin position="94"/>
        <end position="185"/>
    </location>
</feature>
<dbReference type="Gene3D" id="2.60.40.10">
    <property type="entry name" value="Immunoglobulins"/>
    <property type="match status" value="2"/>
</dbReference>
<keyword evidence="2" id="KW-0677">Repeat</keyword>
<evidence type="ECO:0000313" key="6">
    <source>
        <dbReference type="Proteomes" id="UP000663829"/>
    </source>
</evidence>
<sequence length="234" mass="26190">MPSGYSNKVYVKMSQTMRANVQQEILIDGQFAGSGIPSVDITDIHDRRKPANIRSRGEGIYVAEFTPSSEGLHRVDIAWSDYPIAKSPFNVQVFPHFEPHKVIVDGPGIRSGVPASLPTNFRVDTREAGFEHLDILIKNFEGLIVPNKINDNKDGTYNVHYRLEDVGLYTVNVNYGGIPVNNSPFIGTPDYKAGDEIYYRDHIQETHTSKHVASQYRSVDFRLLVVGGHMSDIT</sequence>
<evidence type="ECO:0000256" key="2">
    <source>
        <dbReference type="ARBA" id="ARBA00022737"/>
    </source>
</evidence>
<evidence type="ECO:0000256" key="3">
    <source>
        <dbReference type="PROSITE-ProRule" id="PRU00087"/>
    </source>
</evidence>
<keyword evidence="6" id="KW-1185">Reference proteome</keyword>
<comment type="caution">
    <text evidence="4">The sequence shown here is derived from an EMBL/GenBank/DDBJ whole genome shotgun (WGS) entry which is preliminary data.</text>
</comment>
<name>A0A814YUY4_9BILA</name>
<dbReference type="Proteomes" id="UP000663829">
    <property type="component" value="Unassembled WGS sequence"/>
</dbReference>
<organism evidence="4 6">
    <name type="scientific">Didymodactylos carnosus</name>
    <dbReference type="NCBI Taxonomy" id="1234261"/>
    <lineage>
        <taxon>Eukaryota</taxon>
        <taxon>Metazoa</taxon>
        <taxon>Spiralia</taxon>
        <taxon>Gnathifera</taxon>
        <taxon>Rotifera</taxon>
        <taxon>Eurotatoria</taxon>
        <taxon>Bdelloidea</taxon>
        <taxon>Philodinida</taxon>
        <taxon>Philodinidae</taxon>
        <taxon>Didymodactylos</taxon>
    </lineage>
</organism>
<dbReference type="SUPFAM" id="SSF81296">
    <property type="entry name" value="E set domains"/>
    <property type="match status" value="2"/>
</dbReference>
<dbReference type="InterPro" id="IPR017868">
    <property type="entry name" value="Filamin/ABP280_repeat-like"/>
</dbReference>
<dbReference type="OrthoDB" id="5334309at2759"/>
<dbReference type="InterPro" id="IPR044801">
    <property type="entry name" value="Filamin"/>
</dbReference>
<dbReference type="PROSITE" id="PS50194">
    <property type="entry name" value="FILAMIN_REPEAT"/>
    <property type="match status" value="2"/>
</dbReference>
<dbReference type="SMART" id="SM00557">
    <property type="entry name" value="IG_FLMN"/>
    <property type="match status" value="2"/>
</dbReference>
<dbReference type="InterPro" id="IPR014756">
    <property type="entry name" value="Ig_E-set"/>
</dbReference>
<dbReference type="GO" id="GO:0030036">
    <property type="term" value="P:actin cytoskeleton organization"/>
    <property type="evidence" value="ECO:0007669"/>
    <property type="project" value="InterPro"/>
</dbReference>
<dbReference type="AlphaFoldDB" id="A0A814YUY4"/>
<dbReference type="EMBL" id="CAJOBC010009821">
    <property type="protein sequence ID" value="CAF3997321.1"/>
    <property type="molecule type" value="Genomic_DNA"/>
</dbReference>
<dbReference type="EMBL" id="CAJNOQ010009817">
    <property type="protein sequence ID" value="CAF1234858.1"/>
    <property type="molecule type" value="Genomic_DNA"/>
</dbReference>
<dbReference type="Proteomes" id="UP000681722">
    <property type="component" value="Unassembled WGS sequence"/>
</dbReference>
<feature type="repeat" description="Filamin" evidence="3">
    <location>
        <begin position="1"/>
        <end position="93"/>
    </location>
</feature>
<dbReference type="PANTHER" id="PTHR38537:SF8">
    <property type="entry name" value="FILAMIN-A"/>
    <property type="match status" value="1"/>
</dbReference>
<evidence type="ECO:0008006" key="7">
    <source>
        <dbReference type="Google" id="ProtNLM"/>
    </source>
</evidence>
<dbReference type="InterPro" id="IPR001298">
    <property type="entry name" value="Filamin/ABP280_rpt"/>
</dbReference>
<evidence type="ECO:0000256" key="1">
    <source>
        <dbReference type="ARBA" id="ARBA00009238"/>
    </source>
</evidence>
<evidence type="ECO:0000313" key="4">
    <source>
        <dbReference type="EMBL" id="CAF1234858.1"/>
    </source>
</evidence>
<protein>
    <recommendedName>
        <fullName evidence="7">Filamin</fullName>
    </recommendedName>
</protein>
<proteinExistence type="inferred from homology"/>
<gene>
    <name evidence="4" type="ORF">GPM918_LOCUS25360</name>
    <name evidence="5" type="ORF">SRO942_LOCUS25365</name>
</gene>
<reference evidence="4" key="1">
    <citation type="submission" date="2021-02" db="EMBL/GenBank/DDBJ databases">
        <authorList>
            <person name="Nowell W R."/>
        </authorList>
    </citation>
    <scope>NUCLEOTIDE SEQUENCE</scope>
</reference>
<dbReference type="Pfam" id="PF00630">
    <property type="entry name" value="Filamin"/>
    <property type="match status" value="2"/>
</dbReference>
<feature type="non-terminal residue" evidence="4">
    <location>
        <position position="234"/>
    </location>
</feature>
<dbReference type="PANTHER" id="PTHR38537">
    <property type="entry name" value="JITTERBUG, ISOFORM N"/>
    <property type="match status" value="1"/>
</dbReference>
<dbReference type="GO" id="GO:0051015">
    <property type="term" value="F:actin filament binding"/>
    <property type="evidence" value="ECO:0007669"/>
    <property type="project" value="InterPro"/>
</dbReference>
<accession>A0A814YUY4</accession>
<evidence type="ECO:0000313" key="5">
    <source>
        <dbReference type="EMBL" id="CAF3997321.1"/>
    </source>
</evidence>